<dbReference type="HOGENOM" id="CLU_024266_0_0_1"/>
<dbReference type="EMBL" id="JH930475">
    <property type="protein sequence ID" value="EKM52858.1"/>
    <property type="molecule type" value="Genomic_DNA"/>
</dbReference>
<accession>K5VN49</accession>
<reference evidence="2 3" key="1">
    <citation type="journal article" date="2012" name="BMC Genomics">
        <title>Comparative genomics of the white-rot fungi, Phanerochaete carnosa and P. chrysosporium, to elucidate the genetic basis of the distinct wood types they colonize.</title>
        <authorList>
            <person name="Suzuki H."/>
            <person name="MacDonald J."/>
            <person name="Syed K."/>
            <person name="Salamov A."/>
            <person name="Hori C."/>
            <person name="Aerts A."/>
            <person name="Henrissat B."/>
            <person name="Wiebenga A."/>
            <person name="vanKuyk P.A."/>
            <person name="Barry K."/>
            <person name="Lindquist E."/>
            <person name="LaButti K."/>
            <person name="Lapidus A."/>
            <person name="Lucas S."/>
            <person name="Coutinho P."/>
            <person name="Gong Y."/>
            <person name="Samejima M."/>
            <person name="Mahadevan R."/>
            <person name="Abou-Zaid M."/>
            <person name="de Vries R.P."/>
            <person name="Igarashi K."/>
            <person name="Yadav J.S."/>
            <person name="Grigoriev I.V."/>
            <person name="Master E.R."/>
        </authorList>
    </citation>
    <scope>NUCLEOTIDE SEQUENCE [LARGE SCALE GENOMIC DNA]</scope>
    <source>
        <strain evidence="2 3">HHB-10118-sp</strain>
    </source>
</reference>
<dbReference type="Proteomes" id="UP000008370">
    <property type="component" value="Unassembled WGS sequence"/>
</dbReference>
<dbReference type="KEGG" id="pco:PHACADRAFT_261514"/>
<evidence type="ECO:0008006" key="4">
    <source>
        <dbReference type="Google" id="ProtNLM"/>
    </source>
</evidence>
<dbReference type="InParanoid" id="K5VN49"/>
<protein>
    <recommendedName>
        <fullName evidence="4">F-box domain-containing protein</fullName>
    </recommendedName>
</protein>
<evidence type="ECO:0000256" key="1">
    <source>
        <dbReference type="SAM" id="MobiDB-lite"/>
    </source>
</evidence>
<dbReference type="AlphaFoldDB" id="K5VN49"/>
<dbReference type="RefSeq" id="XP_007399187.1">
    <property type="nucleotide sequence ID" value="XM_007399125.1"/>
</dbReference>
<sequence length="483" mass="53577">MSDALGTLLPDELVRAVLVWLDDNESETWERTFKRGLTPCSLTCRYWAKLIRPILFKYLTLESADDVSQLAAILGAHDFLGCPIGNCIVNLTLVENPTSSGIPWGHQLALRSYQQVPFAKVTWTIKGAPTDSQLQPSRKWPTLPPALLPRVLPASPIPLSRLALSNLHVSSARGLVNFVKGTQLNILELENVTFPGNPGHILRPRSSPQQQPRRIDFCELYIQRCIEKSTDLPFWIKLSNAIFTGQRRPPSDNDTEALVTKHLNLVASLHQCEDSMSLLWVGYMPYLNSGNYYYEYTLYKAGAEGAIAEVHIPAKSGANPRIVRVTFVCPDADGEYLSSLLHQLEAAFIDINGIDIPELLIKCDIRDSSRALVCDVLEGRILTQLRARQPKKVLIDVSLGNRATIENILSAPSCISHGDETISLSTVQRAEWLLRWEHERDAYLREQLHAAQAAKATANTSSETAPGATEGSEDDIAERAQGL</sequence>
<proteinExistence type="predicted"/>
<name>K5VN49_PHACS</name>
<organism evidence="2 3">
    <name type="scientific">Phanerochaete carnosa (strain HHB-10118-sp)</name>
    <name type="common">White-rot fungus</name>
    <name type="synonym">Peniophora carnosa</name>
    <dbReference type="NCBI Taxonomy" id="650164"/>
    <lineage>
        <taxon>Eukaryota</taxon>
        <taxon>Fungi</taxon>
        <taxon>Dikarya</taxon>
        <taxon>Basidiomycota</taxon>
        <taxon>Agaricomycotina</taxon>
        <taxon>Agaricomycetes</taxon>
        <taxon>Polyporales</taxon>
        <taxon>Phanerochaetaceae</taxon>
        <taxon>Phanerochaete</taxon>
    </lineage>
</organism>
<gene>
    <name evidence="2" type="ORF">PHACADRAFT_261514</name>
</gene>
<dbReference type="GeneID" id="18918017"/>
<dbReference type="OrthoDB" id="10617169at2759"/>
<evidence type="ECO:0000313" key="3">
    <source>
        <dbReference type="Proteomes" id="UP000008370"/>
    </source>
</evidence>
<evidence type="ECO:0000313" key="2">
    <source>
        <dbReference type="EMBL" id="EKM52858.1"/>
    </source>
</evidence>
<keyword evidence="3" id="KW-1185">Reference proteome</keyword>
<feature type="region of interest" description="Disordered" evidence="1">
    <location>
        <begin position="454"/>
        <end position="483"/>
    </location>
</feature>